<evidence type="ECO:0000313" key="1">
    <source>
        <dbReference type="EMBL" id="MBS5411533.1"/>
    </source>
</evidence>
<comment type="caution">
    <text evidence="1">The sequence shown here is derived from an EMBL/GenBank/DDBJ whole genome shotgun (WGS) entry which is preliminary data.</text>
</comment>
<name>A0A943HQH8_BACT4</name>
<dbReference type="AlphaFoldDB" id="A0A943HQH8"/>
<gene>
    <name evidence="1" type="ORF">KHY35_12630</name>
</gene>
<dbReference type="EMBL" id="JAGZEE010000016">
    <property type="protein sequence ID" value="MBS5411533.1"/>
    <property type="molecule type" value="Genomic_DNA"/>
</dbReference>
<protein>
    <submittedName>
        <fullName evidence="1">Uncharacterized protein</fullName>
    </submittedName>
</protein>
<reference evidence="1" key="1">
    <citation type="submission" date="2021-02" db="EMBL/GenBank/DDBJ databases">
        <title>Infant gut strain persistence is associated with maternal origin, phylogeny, and functional potential including surface adhesion and iron acquisition.</title>
        <authorList>
            <person name="Lou Y.C."/>
        </authorList>
    </citation>
    <scope>NUCLEOTIDE SEQUENCE</scope>
    <source>
        <strain evidence="1">L3_082_243G1_dasL3_082_243G1_maxbin2.maxbin.015s ta_sub</strain>
    </source>
</reference>
<evidence type="ECO:0000313" key="2">
    <source>
        <dbReference type="Proteomes" id="UP000782901"/>
    </source>
</evidence>
<organism evidence="1 2">
    <name type="scientific">Bacteroides thetaiotaomicron</name>
    <dbReference type="NCBI Taxonomy" id="818"/>
    <lineage>
        <taxon>Bacteria</taxon>
        <taxon>Pseudomonadati</taxon>
        <taxon>Bacteroidota</taxon>
        <taxon>Bacteroidia</taxon>
        <taxon>Bacteroidales</taxon>
        <taxon>Bacteroidaceae</taxon>
        <taxon>Bacteroides</taxon>
    </lineage>
</organism>
<proteinExistence type="predicted"/>
<accession>A0A943HQH8</accession>
<dbReference type="Proteomes" id="UP000782901">
    <property type="component" value="Unassembled WGS sequence"/>
</dbReference>
<sequence>MRKNKSVISVDKLTLCYKATRELVDRLNEYNELIDGDDCFRLVRVPSDEALFANCFHVMIKFSFGNAGGIVEKKLATLKTKLRSMDDSKVNYVWLYLENWVFYEVFGVYDGSKCNWLSSVDYIVDELGLRFNNITDLHISLDTNINFAKRIKHAQFSDDYKVILNGTLRSNKKEILGEILHIQTGDQCRLRTLTIYVNPKKQDGLSLKIYDKKKELEKSHKSYIPKWHGLKDKNYRVELTVKNEHLKEFYQWKNETFPNELLMATLASQSQSQDLLFDMLYYFSNRLLRFSYNGKGISIFQL</sequence>